<dbReference type="Gene3D" id="1.10.150.130">
    <property type="match status" value="1"/>
</dbReference>
<dbReference type="PROSITE" id="PS51898">
    <property type="entry name" value="TYR_RECOMBINASE"/>
    <property type="match status" value="1"/>
</dbReference>
<dbReference type="InterPro" id="IPR011010">
    <property type="entry name" value="DNA_brk_join_enz"/>
</dbReference>
<keyword evidence="2" id="KW-0229">DNA integration</keyword>
<feature type="domain" description="Tyr recombinase" evidence="6">
    <location>
        <begin position="255"/>
        <end position="446"/>
    </location>
</feature>
<gene>
    <name evidence="7" type="ORF">AVDCRST_MAG67-779</name>
</gene>
<comment type="similarity">
    <text evidence="1">Belongs to the 'phage' integrase family.</text>
</comment>
<dbReference type="InterPro" id="IPR050808">
    <property type="entry name" value="Phage_Integrase"/>
</dbReference>
<dbReference type="SUPFAM" id="SSF56349">
    <property type="entry name" value="DNA breaking-rejoining enzymes"/>
    <property type="match status" value="1"/>
</dbReference>
<protein>
    <recommendedName>
        <fullName evidence="6">Tyr recombinase domain-containing protein</fullName>
    </recommendedName>
</protein>
<dbReference type="GO" id="GO:0006310">
    <property type="term" value="P:DNA recombination"/>
    <property type="evidence" value="ECO:0007669"/>
    <property type="project" value="UniProtKB-KW"/>
</dbReference>
<feature type="region of interest" description="Disordered" evidence="5">
    <location>
        <begin position="441"/>
        <end position="468"/>
    </location>
</feature>
<evidence type="ECO:0000256" key="3">
    <source>
        <dbReference type="ARBA" id="ARBA00023125"/>
    </source>
</evidence>
<evidence type="ECO:0000259" key="6">
    <source>
        <dbReference type="PROSITE" id="PS51898"/>
    </source>
</evidence>
<reference evidence="7" key="1">
    <citation type="submission" date="2020-02" db="EMBL/GenBank/DDBJ databases">
        <authorList>
            <person name="Meier V. D."/>
        </authorList>
    </citation>
    <scope>NUCLEOTIDE SEQUENCE</scope>
    <source>
        <strain evidence="7">AVDCRST_MAG67</strain>
    </source>
</reference>
<evidence type="ECO:0000256" key="1">
    <source>
        <dbReference type="ARBA" id="ARBA00008857"/>
    </source>
</evidence>
<proteinExistence type="inferred from homology"/>
<dbReference type="InterPro" id="IPR010998">
    <property type="entry name" value="Integrase_recombinase_N"/>
</dbReference>
<keyword evidence="4" id="KW-0233">DNA recombination</keyword>
<name>A0A6J4RSC4_9ACTN</name>
<accession>A0A6J4RSC4</accession>
<organism evidence="7">
    <name type="scientific">uncultured Solirubrobacteraceae bacterium</name>
    <dbReference type="NCBI Taxonomy" id="1162706"/>
    <lineage>
        <taxon>Bacteria</taxon>
        <taxon>Bacillati</taxon>
        <taxon>Actinomycetota</taxon>
        <taxon>Thermoleophilia</taxon>
        <taxon>Solirubrobacterales</taxon>
        <taxon>Solirubrobacteraceae</taxon>
        <taxon>environmental samples</taxon>
    </lineage>
</organism>
<evidence type="ECO:0000313" key="7">
    <source>
        <dbReference type="EMBL" id="CAA9479624.1"/>
    </source>
</evidence>
<dbReference type="GO" id="GO:0015074">
    <property type="term" value="P:DNA integration"/>
    <property type="evidence" value="ECO:0007669"/>
    <property type="project" value="UniProtKB-KW"/>
</dbReference>
<dbReference type="AlphaFoldDB" id="A0A6J4RSC4"/>
<dbReference type="InterPro" id="IPR002104">
    <property type="entry name" value="Integrase_catalytic"/>
</dbReference>
<evidence type="ECO:0000256" key="5">
    <source>
        <dbReference type="SAM" id="MobiDB-lite"/>
    </source>
</evidence>
<dbReference type="PANTHER" id="PTHR30629">
    <property type="entry name" value="PROPHAGE INTEGRASE"/>
    <property type="match status" value="1"/>
</dbReference>
<feature type="compositionally biased region" description="Polar residues" evidence="5">
    <location>
        <begin position="456"/>
        <end position="468"/>
    </location>
</feature>
<dbReference type="Gene3D" id="1.10.443.10">
    <property type="entry name" value="Intergrase catalytic core"/>
    <property type="match status" value="1"/>
</dbReference>
<dbReference type="CDD" id="cd00397">
    <property type="entry name" value="DNA_BRE_C"/>
    <property type="match status" value="1"/>
</dbReference>
<dbReference type="GO" id="GO:0003677">
    <property type="term" value="F:DNA binding"/>
    <property type="evidence" value="ECO:0007669"/>
    <property type="project" value="UniProtKB-KW"/>
</dbReference>
<dbReference type="Pfam" id="PF00589">
    <property type="entry name" value="Phage_integrase"/>
    <property type="match status" value="1"/>
</dbReference>
<dbReference type="EMBL" id="CADCVQ010000039">
    <property type="protein sequence ID" value="CAA9479624.1"/>
    <property type="molecule type" value="Genomic_DNA"/>
</dbReference>
<keyword evidence="3" id="KW-0238">DNA-binding</keyword>
<evidence type="ECO:0000256" key="2">
    <source>
        <dbReference type="ARBA" id="ARBA00022908"/>
    </source>
</evidence>
<evidence type="ECO:0000256" key="4">
    <source>
        <dbReference type="ARBA" id="ARBA00023172"/>
    </source>
</evidence>
<dbReference type="PANTHER" id="PTHR30629:SF2">
    <property type="entry name" value="PROPHAGE INTEGRASE INTS-RELATED"/>
    <property type="match status" value="1"/>
</dbReference>
<sequence length="468" mass="52720">MARPARGSVEIVKRKDGLRTFWVRLTVDGRRHRVRLGTDRDGWTPARAQVELEEQVKAVGAGTWAHPDDRLDARQDSDPTFRAFASSWLEDNMLEWRLSTVKDVRWRLKSHLLPHIGEDRLSTFDIPRVTAVKTALLKESRRIAEGIDAGDIERDAHNNPLRPLSNESINKCLALLSRILDDAVERGYLHDNPARRVRRLRHHRPRRPVLESHEVCAMLDAADRLDLRRAGVTEPVAQVAALRAEGQTYQQIADRLQISLSTAHRRQTRYDQAGEPIAYFRIWVRTLCTIGLRIDEACRARRSDVDLIAGCLRVGHAKTAAGVRNVQLTPDTAIDLERYLTMTAERPADWPLLPTRRATFHNRNNVAKRVVAPLVAETNLVLAERGQPGLREGVTAHALRKTYFTFLHGAGAPPRWVADQGGHSDPSTSLRIYTESLRHRERGHHGKAFDALLNPTPASDNSTPGPDG</sequence>
<dbReference type="InterPro" id="IPR013762">
    <property type="entry name" value="Integrase-like_cat_sf"/>
</dbReference>
<dbReference type="Pfam" id="PF13384">
    <property type="entry name" value="HTH_23"/>
    <property type="match status" value="1"/>
</dbReference>